<dbReference type="VEuPathDB" id="FungiDB:PV08_03688"/>
<feature type="compositionally biased region" description="Basic residues" evidence="1">
    <location>
        <begin position="12"/>
        <end position="38"/>
    </location>
</feature>
<evidence type="ECO:0000256" key="1">
    <source>
        <dbReference type="SAM" id="MobiDB-lite"/>
    </source>
</evidence>
<dbReference type="RefSeq" id="XP_016239609.1">
    <property type="nucleotide sequence ID" value="XM_016378039.1"/>
</dbReference>
<organism evidence="2 3">
    <name type="scientific">Exophiala spinifera</name>
    <dbReference type="NCBI Taxonomy" id="91928"/>
    <lineage>
        <taxon>Eukaryota</taxon>
        <taxon>Fungi</taxon>
        <taxon>Dikarya</taxon>
        <taxon>Ascomycota</taxon>
        <taxon>Pezizomycotina</taxon>
        <taxon>Eurotiomycetes</taxon>
        <taxon>Chaetothyriomycetidae</taxon>
        <taxon>Chaetothyriales</taxon>
        <taxon>Herpotrichiellaceae</taxon>
        <taxon>Exophiala</taxon>
    </lineage>
</organism>
<sequence>MASQDSAGKKDGSRRRRPRGPNHGGRAARARREARRAARALADNVAPATGSNEDPADTTPRTQQAENETRGAQESDTQPIKQSAEKTRREMRREELRSREAARLEAAQREVRRAITRLERFREDLLKQHYPDGFVPEGTYGHSAAGYQREREEAVKLLLMLEMDEEMDQGIRSL</sequence>
<proteinExistence type="predicted"/>
<feature type="region of interest" description="Disordered" evidence="1">
    <location>
        <begin position="1"/>
        <end position="100"/>
    </location>
</feature>
<dbReference type="AlphaFoldDB" id="A0A0D2BKE4"/>
<protein>
    <submittedName>
        <fullName evidence="2">Uncharacterized protein</fullName>
    </submittedName>
</protein>
<evidence type="ECO:0000313" key="3">
    <source>
        <dbReference type="Proteomes" id="UP000053328"/>
    </source>
</evidence>
<keyword evidence="3" id="KW-1185">Reference proteome</keyword>
<dbReference type="EMBL" id="KN847493">
    <property type="protein sequence ID" value="KIW19393.1"/>
    <property type="molecule type" value="Genomic_DNA"/>
</dbReference>
<reference evidence="2 3" key="1">
    <citation type="submission" date="2015-01" db="EMBL/GenBank/DDBJ databases">
        <title>The Genome Sequence of Exophiala spinifera CBS89968.</title>
        <authorList>
            <consortium name="The Broad Institute Genomics Platform"/>
            <person name="Cuomo C."/>
            <person name="de Hoog S."/>
            <person name="Gorbushina A."/>
            <person name="Stielow B."/>
            <person name="Teixiera M."/>
            <person name="Abouelleil A."/>
            <person name="Chapman S.B."/>
            <person name="Priest M."/>
            <person name="Young S.K."/>
            <person name="Wortman J."/>
            <person name="Nusbaum C."/>
            <person name="Birren B."/>
        </authorList>
    </citation>
    <scope>NUCLEOTIDE SEQUENCE [LARGE SCALE GENOMIC DNA]</scope>
    <source>
        <strain evidence="2 3">CBS 89968</strain>
    </source>
</reference>
<feature type="compositionally biased region" description="Basic and acidic residues" evidence="1">
    <location>
        <begin position="83"/>
        <end position="100"/>
    </location>
</feature>
<gene>
    <name evidence="2" type="ORF">PV08_03688</name>
</gene>
<dbReference type="HOGENOM" id="CLU_1540070_0_0_1"/>
<accession>A0A0D2BKE4</accession>
<name>A0A0D2BKE4_9EURO</name>
<evidence type="ECO:0000313" key="2">
    <source>
        <dbReference type="EMBL" id="KIW19393.1"/>
    </source>
</evidence>
<dbReference type="Proteomes" id="UP000053328">
    <property type="component" value="Unassembled WGS sequence"/>
</dbReference>
<dbReference type="GeneID" id="27330771"/>
<feature type="compositionally biased region" description="Low complexity" evidence="1">
    <location>
        <begin position="39"/>
        <end position="48"/>
    </location>
</feature>